<proteinExistence type="predicted"/>
<gene>
    <name evidence="2" type="ORF">ERS007739_05336</name>
</gene>
<evidence type="ECO:0000313" key="3">
    <source>
        <dbReference type="Proteomes" id="UP000039021"/>
    </source>
</evidence>
<evidence type="ECO:0000313" key="2">
    <source>
        <dbReference type="EMBL" id="CPB60534.1"/>
    </source>
</evidence>
<dbReference type="Proteomes" id="UP000039021">
    <property type="component" value="Unassembled WGS sequence"/>
</dbReference>
<name>A0A916LGK9_MYCTX</name>
<accession>A0A916LGK9</accession>
<comment type="caution">
    <text evidence="2">The sequence shown here is derived from an EMBL/GenBank/DDBJ whole genome shotgun (WGS) entry which is preliminary data.</text>
</comment>
<sequence>MPTGAAGPAVTDQQPGLAAGPADTPVTGFAEPAGPADPTGAQPAGVTAGTAGSPVGIAEPAGPPGSGVAEQHTGVAAGPTGPTVTT</sequence>
<protein>
    <submittedName>
        <fullName evidence="2">Uncharacterized protein</fullName>
    </submittedName>
</protein>
<dbReference type="AlphaFoldDB" id="A0A916LGK9"/>
<evidence type="ECO:0000256" key="1">
    <source>
        <dbReference type="SAM" id="MobiDB-lite"/>
    </source>
</evidence>
<organism evidence="2 3">
    <name type="scientific">Mycobacterium tuberculosis</name>
    <dbReference type="NCBI Taxonomy" id="1773"/>
    <lineage>
        <taxon>Bacteria</taxon>
        <taxon>Bacillati</taxon>
        <taxon>Actinomycetota</taxon>
        <taxon>Actinomycetes</taxon>
        <taxon>Mycobacteriales</taxon>
        <taxon>Mycobacteriaceae</taxon>
        <taxon>Mycobacterium</taxon>
        <taxon>Mycobacterium tuberculosis complex</taxon>
    </lineage>
</organism>
<feature type="region of interest" description="Disordered" evidence="1">
    <location>
        <begin position="1"/>
        <end position="86"/>
    </location>
</feature>
<dbReference type="EMBL" id="CSBK01004147">
    <property type="protein sequence ID" value="CPB60534.1"/>
    <property type="molecule type" value="Genomic_DNA"/>
</dbReference>
<reference evidence="3" key="1">
    <citation type="submission" date="2015-03" db="EMBL/GenBank/DDBJ databases">
        <authorList>
            <consortium name="Pathogen Informatics"/>
        </authorList>
    </citation>
    <scope>NUCLEOTIDE SEQUENCE [LARGE SCALE GENOMIC DNA]</scope>
    <source>
        <strain evidence="3">N09902308</strain>
    </source>
</reference>